<evidence type="ECO:0000259" key="9">
    <source>
        <dbReference type="Pfam" id="PF00924"/>
    </source>
</evidence>
<evidence type="ECO:0000259" key="10">
    <source>
        <dbReference type="Pfam" id="PF21082"/>
    </source>
</evidence>
<protein>
    <submittedName>
        <fullName evidence="12">Small conductance mechanosensitive channel</fullName>
    </submittedName>
</protein>
<dbReference type="SUPFAM" id="SSF82689">
    <property type="entry name" value="Mechanosensitive channel protein MscS (YggB), C-terminal domain"/>
    <property type="match status" value="1"/>
</dbReference>
<keyword evidence="5 8" id="KW-1133">Transmembrane helix</keyword>
<evidence type="ECO:0000256" key="7">
    <source>
        <dbReference type="SAM" id="MobiDB-lite"/>
    </source>
</evidence>
<evidence type="ECO:0000313" key="13">
    <source>
        <dbReference type="Proteomes" id="UP000199012"/>
    </source>
</evidence>
<keyword evidence="4 8" id="KW-0812">Transmembrane</keyword>
<dbReference type="InterPro" id="IPR049278">
    <property type="entry name" value="MS_channel_C"/>
</dbReference>
<evidence type="ECO:0000256" key="3">
    <source>
        <dbReference type="ARBA" id="ARBA00022475"/>
    </source>
</evidence>
<gene>
    <name evidence="12" type="ORF">SAMN05421867_101246</name>
</gene>
<dbReference type="Pfam" id="PF21082">
    <property type="entry name" value="MS_channel_3rd"/>
    <property type="match status" value="1"/>
</dbReference>
<dbReference type="Gene3D" id="1.10.287.1260">
    <property type="match status" value="1"/>
</dbReference>
<dbReference type="InterPro" id="IPR006685">
    <property type="entry name" value="MscS_channel_2nd"/>
</dbReference>
<keyword evidence="3" id="KW-1003">Cell membrane</keyword>
<feature type="domain" description="Mechanosensitive ion channel MscS C-terminal" evidence="10">
    <location>
        <begin position="219"/>
        <end position="305"/>
    </location>
</feature>
<feature type="domain" description="Mechanosensitive ion channel transmembrane helices 2/3" evidence="11">
    <location>
        <begin position="109"/>
        <end position="147"/>
    </location>
</feature>
<dbReference type="SUPFAM" id="SSF50182">
    <property type="entry name" value="Sm-like ribonucleoproteins"/>
    <property type="match status" value="1"/>
</dbReference>
<dbReference type="STRING" id="988821.SAMN05421867_101246"/>
<dbReference type="InterPro" id="IPR011014">
    <property type="entry name" value="MscS_channel_TM-2"/>
</dbReference>
<dbReference type="SUPFAM" id="SSF82861">
    <property type="entry name" value="Mechanosensitive channel protein MscS (YggB), transmembrane region"/>
    <property type="match status" value="1"/>
</dbReference>
<accession>A0A1I0V929</accession>
<evidence type="ECO:0000256" key="5">
    <source>
        <dbReference type="ARBA" id="ARBA00022989"/>
    </source>
</evidence>
<dbReference type="InterPro" id="IPR010920">
    <property type="entry name" value="LSM_dom_sf"/>
</dbReference>
<dbReference type="Gene3D" id="2.30.30.60">
    <property type="match status" value="1"/>
</dbReference>
<organism evidence="12 13">
    <name type="scientific">Cellulomonas marina</name>
    <dbReference type="NCBI Taxonomy" id="988821"/>
    <lineage>
        <taxon>Bacteria</taxon>
        <taxon>Bacillati</taxon>
        <taxon>Actinomycetota</taxon>
        <taxon>Actinomycetes</taxon>
        <taxon>Micrococcales</taxon>
        <taxon>Cellulomonadaceae</taxon>
        <taxon>Cellulomonas</taxon>
    </lineage>
</organism>
<evidence type="ECO:0000313" key="12">
    <source>
        <dbReference type="EMBL" id="SFA72778.1"/>
    </source>
</evidence>
<dbReference type="Gene3D" id="3.30.70.100">
    <property type="match status" value="1"/>
</dbReference>
<dbReference type="AlphaFoldDB" id="A0A1I0V929"/>
<dbReference type="Pfam" id="PF21088">
    <property type="entry name" value="MS_channel_1st"/>
    <property type="match status" value="1"/>
</dbReference>
<feature type="transmembrane region" description="Helical" evidence="8">
    <location>
        <begin position="102"/>
        <end position="121"/>
    </location>
</feature>
<evidence type="ECO:0000256" key="6">
    <source>
        <dbReference type="ARBA" id="ARBA00023136"/>
    </source>
</evidence>
<proteinExistence type="inferred from homology"/>
<dbReference type="OrthoDB" id="4638917at2"/>
<dbReference type="InterPro" id="IPR011066">
    <property type="entry name" value="MscS_channel_C_sf"/>
</dbReference>
<dbReference type="Pfam" id="PF00924">
    <property type="entry name" value="MS_channel_2nd"/>
    <property type="match status" value="1"/>
</dbReference>
<name>A0A1I0V929_9CELL</name>
<feature type="domain" description="Mechanosensitive ion channel MscS" evidence="9">
    <location>
        <begin position="149"/>
        <end position="208"/>
    </location>
</feature>
<evidence type="ECO:0000259" key="11">
    <source>
        <dbReference type="Pfam" id="PF21088"/>
    </source>
</evidence>
<evidence type="ECO:0000256" key="4">
    <source>
        <dbReference type="ARBA" id="ARBA00022692"/>
    </source>
</evidence>
<dbReference type="InterPro" id="IPR049142">
    <property type="entry name" value="MS_channel_1st"/>
</dbReference>
<feature type="region of interest" description="Disordered" evidence="7">
    <location>
        <begin position="324"/>
        <end position="352"/>
    </location>
</feature>
<dbReference type="InterPro" id="IPR023408">
    <property type="entry name" value="MscS_beta-dom_sf"/>
</dbReference>
<evidence type="ECO:0000256" key="8">
    <source>
        <dbReference type="SAM" id="Phobius"/>
    </source>
</evidence>
<sequence>MTATPSPTPDLVDAGLERGRAGLDWLLGTPLQIVIIVVAGLVAVAVLRALIHRVTDHLADGRPVWRRGVLGQISEHERAAVLLRANPLAAARRAQRSRTVGSVLRSASSLVVGTIVVVLVLDALGINIAPFIASAGIVGVALGFGAQSLVKDFLTGLFMLVEDQYGVGDVVDVGPATGTVEAVGLRVTRIRGDDGTLWYVPNGAVLRVGNKTQGWSAATVEVDVDYFVDLDEVQALLEEAARRVAADPGLGDAVEGAADVAAIERLSAEAVTVRLRVRTRPAQQWAVARRLRLEVRRLLEEAGIPLAGQRDALAAHRERTLGAALGDTAGDTAGDGAASSSADRAASSPPQG</sequence>
<reference evidence="12 13" key="1">
    <citation type="submission" date="2016-10" db="EMBL/GenBank/DDBJ databases">
        <authorList>
            <person name="de Groot N.N."/>
        </authorList>
    </citation>
    <scope>NUCLEOTIDE SEQUENCE [LARGE SCALE GENOMIC DNA]</scope>
    <source>
        <strain evidence="12 13">CGMCC 4.6945</strain>
    </source>
</reference>
<keyword evidence="13" id="KW-1185">Reference proteome</keyword>
<dbReference type="GO" id="GO:0008381">
    <property type="term" value="F:mechanosensitive monoatomic ion channel activity"/>
    <property type="evidence" value="ECO:0007669"/>
    <property type="project" value="InterPro"/>
</dbReference>
<comment type="subcellular location">
    <subcellularLocation>
        <location evidence="1">Cell membrane</location>
        <topology evidence="1">Multi-pass membrane protein</topology>
    </subcellularLocation>
</comment>
<evidence type="ECO:0000256" key="1">
    <source>
        <dbReference type="ARBA" id="ARBA00004651"/>
    </source>
</evidence>
<dbReference type="GO" id="GO:0005886">
    <property type="term" value="C:plasma membrane"/>
    <property type="evidence" value="ECO:0007669"/>
    <property type="project" value="UniProtKB-SubCell"/>
</dbReference>
<dbReference type="FunFam" id="2.30.30.60:FF:000001">
    <property type="entry name" value="MscS Mechanosensitive ion channel"/>
    <property type="match status" value="1"/>
</dbReference>
<keyword evidence="6 8" id="KW-0472">Membrane</keyword>
<evidence type="ECO:0000256" key="2">
    <source>
        <dbReference type="ARBA" id="ARBA00008017"/>
    </source>
</evidence>
<feature type="transmembrane region" description="Helical" evidence="8">
    <location>
        <begin position="31"/>
        <end position="51"/>
    </location>
</feature>
<dbReference type="InterPro" id="IPR045276">
    <property type="entry name" value="YbiO_bact"/>
</dbReference>
<dbReference type="PANTHER" id="PTHR30460:SF0">
    <property type="entry name" value="MODERATE CONDUCTANCE MECHANOSENSITIVE CHANNEL YBIO"/>
    <property type="match status" value="1"/>
</dbReference>
<feature type="transmembrane region" description="Helical" evidence="8">
    <location>
        <begin position="127"/>
        <end position="150"/>
    </location>
</feature>
<dbReference type="EMBL" id="FOKA01000001">
    <property type="protein sequence ID" value="SFA72778.1"/>
    <property type="molecule type" value="Genomic_DNA"/>
</dbReference>
<dbReference type="RefSeq" id="WP_090029966.1">
    <property type="nucleotide sequence ID" value="NZ_BONM01000013.1"/>
</dbReference>
<dbReference type="Proteomes" id="UP000199012">
    <property type="component" value="Unassembled WGS sequence"/>
</dbReference>
<dbReference type="PANTHER" id="PTHR30460">
    <property type="entry name" value="MODERATE CONDUCTANCE MECHANOSENSITIVE CHANNEL YBIO"/>
    <property type="match status" value="1"/>
</dbReference>
<comment type="similarity">
    <text evidence="2">Belongs to the MscS (TC 1.A.23) family.</text>
</comment>